<keyword evidence="1" id="KW-0472">Membrane</keyword>
<comment type="caution">
    <text evidence="2">The sequence shown here is derived from an EMBL/GenBank/DDBJ whole genome shotgun (WGS) entry which is preliminary data.</text>
</comment>
<evidence type="ECO:0000256" key="1">
    <source>
        <dbReference type="SAM" id="Phobius"/>
    </source>
</evidence>
<dbReference type="Proteomes" id="UP000622475">
    <property type="component" value="Unassembled WGS sequence"/>
</dbReference>
<accession>A0A929KUU5</accession>
<evidence type="ECO:0000313" key="3">
    <source>
        <dbReference type="Proteomes" id="UP000622475"/>
    </source>
</evidence>
<dbReference type="EMBL" id="JADFFL010000001">
    <property type="protein sequence ID" value="MBE9660865.1"/>
    <property type="molecule type" value="Genomic_DNA"/>
</dbReference>
<name>A0A929KUU5_9SPHI</name>
<protein>
    <submittedName>
        <fullName evidence="2">Uncharacterized protein</fullName>
    </submittedName>
</protein>
<feature type="transmembrane region" description="Helical" evidence="1">
    <location>
        <begin position="6"/>
        <end position="22"/>
    </location>
</feature>
<organism evidence="2 3">
    <name type="scientific">Mucilaginibacter myungsuensis</name>
    <dbReference type="NCBI Taxonomy" id="649104"/>
    <lineage>
        <taxon>Bacteria</taxon>
        <taxon>Pseudomonadati</taxon>
        <taxon>Bacteroidota</taxon>
        <taxon>Sphingobacteriia</taxon>
        <taxon>Sphingobacteriales</taxon>
        <taxon>Sphingobacteriaceae</taxon>
        <taxon>Mucilaginibacter</taxon>
    </lineage>
</organism>
<feature type="transmembrane region" description="Helical" evidence="1">
    <location>
        <begin position="42"/>
        <end position="58"/>
    </location>
</feature>
<reference evidence="2" key="1">
    <citation type="submission" date="2020-10" db="EMBL/GenBank/DDBJ databases">
        <title>Mucilaginibacter mali sp. nov., isolated from rhizosphere soil of apple orchard.</title>
        <authorList>
            <person name="Lee J.-S."/>
            <person name="Kim H.S."/>
            <person name="Kim J.-S."/>
        </authorList>
    </citation>
    <scope>NUCLEOTIDE SEQUENCE</scope>
    <source>
        <strain evidence="2">KCTC 22746</strain>
    </source>
</reference>
<keyword evidence="1" id="KW-1133">Transmembrane helix</keyword>
<keyword evidence="3" id="KW-1185">Reference proteome</keyword>
<sequence length="60" mass="6999">MYIREIVIALLLINACFFIGRLNRKDRRRGEPDPMEVRIKSVGYLVVNIICIGLAFYLDK</sequence>
<dbReference type="RefSeq" id="WP_194110053.1">
    <property type="nucleotide sequence ID" value="NZ_JADFFL010000001.1"/>
</dbReference>
<gene>
    <name evidence="2" type="ORF">IRJ16_03135</name>
</gene>
<evidence type="ECO:0000313" key="2">
    <source>
        <dbReference type="EMBL" id="MBE9660865.1"/>
    </source>
</evidence>
<dbReference type="AlphaFoldDB" id="A0A929KUU5"/>
<keyword evidence="1" id="KW-0812">Transmembrane</keyword>
<proteinExistence type="predicted"/>